<evidence type="ECO:0000313" key="3">
    <source>
        <dbReference type="Proteomes" id="UP000622552"/>
    </source>
</evidence>
<comment type="caution">
    <text evidence="2">The sequence shown here is derived from an EMBL/GenBank/DDBJ whole genome shotgun (WGS) entry which is preliminary data.</text>
</comment>
<feature type="chain" id="PRO_5038998571" evidence="1">
    <location>
        <begin position="21"/>
        <end position="421"/>
    </location>
</feature>
<dbReference type="RefSeq" id="WP_233472643.1">
    <property type="nucleotide sequence ID" value="NZ_BONS01000004.1"/>
</dbReference>
<keyword evidence="3" id="KW-1185">Reference proteome</keyword>
<dbReference type="Proteomes" id="UP000622552">
    <property type="component" value="Unassembled WGS sequence"/>
</dbReference>
<dbReference type="SUPFAM" id="SSF82171">
    <property type="entry name" value="DPP6 N-terminal domain-like"/>
    <property type="match status" value="1"/>
</dbReference>
<keyword evidence="1" id="KW-0732">Signal</keyword>
<proteinExistence type="predicted"/>
<evidence type="ECO:0000313" key="2">
    <source>
        <dbReference type="EMBL" id="MBG6134946.1"/>
    </source>
</evidence>
<name>A0A8J7KIZ4_9ACTN</name>
<sequence length="421" mass="43572">MRARALGVRALVVAVTAATAGPLLVGAPASASGTTPADITWSTANSVATGDQDNAAVSATRNGYTAVVWEDDRDATNPTDPVHSEVFLRLYKDGTSLYEKKISTGGTGTWRHWQPDVALHEDGTAVVVWSEDPDGNGFYNIAVRTVSTAGTVSGSGTANASSAGQQFEPAVAADPDGAGFTVVWEDVQTGAQPTVRAAGYASLTSKTYEAQVNTTGGTHHRPDVAVGAAGNAVVVWDEDGDGNGFYNIGLKILTPSGGVKLAQTTANAAGGGQQRNPAVAATFNGDFVAAWETDHTGTARVATRSFTATGAARTTTDRLVTDDTEVVGPQTTPRVGVDDQLKLVVSWVDGSDVWARGFNPDGTVTGRLPELRVNATATGRQDEPALGVSPWGEITVAFTDDQDGNGFDQVYLGTGLVNSTW</sequence>
<accession>A0A8J7KIZ4</accession>
<gene>
    <name evidence="2" type="ORF">IW245_001140</name>
</gene>
<reference evidence="2" key="1">
    <citation type="submission" date="2020-11" db="EMBL/GenBank/DDBJ databases">
        <title>Sequencing the genomes of 1000 actinobacteria strains.</title>
        <authorList>
            <person name="Klenk H.-P."/>
        </authorList>
    </citation>
    <scope>NUCLEOTIDE SEQUENCE</scope>
    <source>
        <strain evidence="2">DSM 45356</strain>
    </source>
</reference>
<feature type="signal peptide" evidence="1">
    <location>
        <begin position="1"/>
        <end position="20"/>
    </location>
</feature>
<dbReference type="EMBL" id="JADOUF010000001">
    <property type="protein sequence ID" value="MBG6134946.1"/>
    <property type="molecule type" value="Genomic_DNA"/>
</dbReference>
<evidence type="ECO:0000256" key="1">
    <source>
        <dbReference type="SAM" id="SignalP"/>
    </source>
</evidence>
<organism evidence="2 3">
    <name type="scientific">Longispora fulva</name>
    <dbReference type="NCBI Taxonomy" id="619741"/>
    <lineage>
        <taxon>Bacteria</taxon>
        <taxon>Bacillati</taxon>
        <taxon>Actinomycetota</taxon>
        <taxon>Actinomycetes</taxon>
        <taxon>Micromonosporales</taxon>
        <taxon>Micromonosporaceae</taxon>
        <taxon>Longispora</taxon>
    </lineage>
</organism>
<protein>
    <submittedName>
        <fullName evidence="2">Uncharacterized protein</fullName>
    </submittedName>
</protein>
<dbReference type="AlphaFoldDB" id="A0A8J7KIZ4"/>